<dbReference type="SUPFAM" id="SSF52540">
    <property type="entry name" value="P-loop containing nucleoside triphosphate hydrolases"/>
    <property type="match status" value="1"/>
</dbReference>
<gene>
    <name evidence="14" type="ORF">DCAR_0102281</name>
</gene>
<dbReference type="PANTHER" id="PTHR11216">
    <property type="entry name" value="EH DOMAIN"/>
    <property type="match status" value="1"/>
</dbReference>
<dbReference type="CDD" id="cd00052">
    <property type="entry name" value="EH"/>
    <property type="match status" value="1"/>
</dbReference>
<keyword evidence="10" id="KW-0472">Membrane</keyword>
<organism evidence="14 15">
    <name type="scientific">Daucus carota subsp. sativus</name>
    <name type="common">Carrot</name>
    <dbReference type="NCBI Taxonomy" id="79200"/>
    <lineage>
        <taxon>Eukaryota</taxon>
        <taxon>Viridiplantae</taxon>
        <taxon>Streptophyta</taxon>
        <taxon>Embryophyta</taxon>
        <taxon>Tracheophyta</taxon>
        <taxon>Spermatophyta</taxon>
        <taxon>Magnoliopsida</taxon>
        <taxon>eudicotyledons</taxon>
        <taxon>Gunneridae</taxon>
        <taxon>Pentapetalae</taxon>
        <taxon>asterids</taxon>
        <taxon>campanulids</taxon>
        <taxon>Apiales</taxon>
        <taxon>Apiaceae</taxon>
        <taxon>Apioideae</taxon>
        <taxon>Scandiceae</taxon>
        <taxon>Daucinae</taxon>
        <taxon>Daucus</taxon>
        <taxon>Daucus sect. Daucus</taxon>
    </lineage>
</organism>
<keyword evidence="9" id="KW-0067">ATP-binding</keyword>
<evidence type="ECO:0000256" key="10">
    <source>
        <dbReference type="ARBA" id="ARBA00023136"/>
    </source>
</evidence>
<evidence type="ECO:0000256" key="6">
    <source>
        <dbReference type="ARBA" id="ARBA00022741"/>
    </source>
</evidence>
<feature type="domain" description="EF-hand" evidence="12">
    <location>
        <begin position="50"/>
        <end position="85"/>
    </location>
</feature>
<dbReference type="SUPFAM" id="SSF47473">
    <property type="entry name" value="EF-hand"/>
    <property type="match status" value="1"/>
</dbReference>
<dbReference type="GO" id="GO:0005524">
    <property type="term" value="F:ATP binding"/>
    <property type="evidence" value="ECO:0007669"/>
    <property type="project" value="UniProtKB-KW"/>
</dbReference>
<name>A0AAF0W4K4_DAUCS</name>
<dbReference type="Gene3D" id="1.10.268.20">
    <property type="match status" value="1"/>
</dbReference>
<evidence type="ECO:0000256" key="1">
    <source>
        <dbReference type="ARBA" id="ARBA00004125"/>
    </source>
</evidence>
<dbReference type="InterPro" id="IPR011992">
    <property type="entry name" value="EF-hand-dom_pair"/>
</dbReference>
<keyword evidence="4" id="KW-0597">Phosphoprotein</keyword>
<dbReference type="Gene3D" id="3.40.50.300">
    <property type="entry name" value="P-loop containing nucleotide triphosphate hydrolases"/>
    <property type="match status" value="1"/>
</dbReference>
<dbReference type="GO" id="GO:0010008">
    <property type="term" value="C:endosome membrane"/>
    <property type="evidence" value="ECO:0007669"/>
    <property type="project" value="UniProtKB-SubCell"/>
</dbReference>
<dbReference type="AlphaFoldDB" id="A0AAF0W4K4"/>
<dbReference type="Pfam" id="PF16880">
    <property type="entry name" value="EHD_N"/>
    <property type="match status" value="1"/>
</dbReference>
<evidence type="ECO:0000256" key="4">
    <source>
        <dbReference type="ARBA" id="ARBA00022553"/>
    </source>
</evidence>
<keyword evidence="6" id="KW-0547">Nucleotide-binding</keyword>
<evidence type="ECO:0000256" key="3">
    <source>
        <dbReference type="ARBA" id="ARBA00022475"/>
    </source>
</evidence>
<dbReference type="GO" id="GO:0006897">
    <property type="term" value="P:endocytosis"/>
    <property type="evidence" value="ECO:0007669"/>
    <property type="project" value="TreeGrafter"/>
</dbReference>
<dbReference type="Gene3D" id="1.10.238.10">
    <property type="entry name" value="EF-hand"/>
    <property type="match status" value="1"/>
</dbReference>
<evidence type="ECO:0000313" key="15">
    <source>
        <dbReference type="Proteomes" id="UP000077755"/>
    </source>
</evidence>
<evidence type="ECO:0000259" key="12">
    <source>
        <dbReference type="PROSITE" id="PS50222"/>
    </source>
</evidence>
<dbReference type="Pfam" id="PF00350">
    <property type="entry name" value="Dynamin_N"/>
    <property type="match status" value="1"/>
</dbReference>
<feature type="domain" description="Dynamin-type G" evidence="13">
    <location>
        <begin position="198"/>
        <end position="433"/>
    </location>
</feature>
<dbReference type="Proteomes" id="UP000077755">
    <property type="component" value="Chromosome 1"/>
</dbReference>
<reference evidence="14" key="2">
    <citation type="submission" date="2022-03" db="EMBL/GenBank/DDBJ databases">
        <title>Draft title - Genomic analysis of global carrot germplasm unveils the trajectory of domestication and the origin of high carotenoid orange carrot.</title>
        <authorList>
            <person name="Iorizzo M."/>
            <person name="Ellison S."/>
            <person name="Senalik D."/>
            <person name="Macko-Podgorni A."/>
            <person name="Grzebelus D."/>
            <person name="Bostan H."/>
            <person name="Rolling W."/>
            <person name="Curaba J."/>
            <person name="Simon P."/>
        </authorList>
    </citation>
    <scope>NUCLEOTIDE SEQUENCE</scope>
    <source>
        <tissue evidence="14">Leaf</tissue>
    </source>
</reference>
<proteinExistence type="predicted"/>
<dbReference type="GO" id="GO:0005886">
    <property type="term" value="C:plasma membrane"/>
    <property type="evidence" value="ECO:0007669"/>
    <property type="project" value="UniProtKB-SubCell"/>
</dbReference>
<dbReference type="EMBL" id="CP093343">
    <property type="protein sequence ID" value="WOG83107.1"/>
    <property type="molecule type" value="Genomic_DNA"/>
</dbReference>
<evidence type="ECO:0000256" key="7">
    <source>
        <dbReference type="ARBA" id="ARBA00022753"/>
    </source>
</evidence>
<dbReference type="GO" id="GO:0016197">
    <property type="term" value="P:endosomal transport"/>
    <property type="evidence" value="ECO:0007669"/>
    <property type="project" value="TreeGrafter"/>
</dbReference>
<dbReference type="PANTHER" id="PTHR11216:SF163">
    <property type="entry name" value="EH DOMAIN-CONTAINING PROTEIN 1-LIKE ISOFORM X1"/>
    <property type="match status" value="1"/>
</dbReference>
<feature type="domain" description="EH" evidence="11">
    <location>
        <begin position="25"/>
        <end position="90"/>
    </location>
</feature>
<dbReference type="Pfam" id="PF18150">
    <property type="entry name" value="DUF5600"/>
    <property type="match status" value="1"/>
</dbReference>
<dbReference type="InterPro" id="IPR018247">
    <property type="entry name" value="EF_Hand_1_Ca_BS"/>
</dbReference>
<evidence type="ECO:0000313" key="14">
    <source>
        <dbReference type="EMBL" id="WOG83107.1"/>
    </source>
</evidence>
<dbReference type="InterPro" id="IPR031692">
    <property type="entry name" value="EHD_N"/>
</dbReference>
<dbReference type="SMART" id="SM00027">
    <property type="entry name" value="EH"/>
    <property type="match status" value="1"/>
</dbReference>
<dbReference type="GO" id="GO:0051260">
    <property type="term" value="P:protein homooligomerization"/>
    <property type="evidence" value="ECO:0007669"/>
    <property type="project" value="UniProtKB-ARBA"/>
</dbReference>
<protein>
    <submittedName>
        <fullName evidence="14">Uncharacterized protein</fullName>
    </submittedName>
</protein>
<evidence type="ECO:0000256" key="8">
    <source>
        <dbReference type="ARBA" id="ARBA00022837"/>
    </source>
</evidence>
<dbReference type="Pfam" id="PF12763">
    <property type="entry name" value="EH"/>
    <property type="match status" value="1"/>
</dbReference>
<dbReference type="InterPro" id="IPR027417">
    <property type="entry name" value="P-loop_NTPase"/>
</dbReference>
<comment type="subcellular location">
    <subcellularLocation>
        <location evidence="2">Cell membrane</location>
        <topology evidence="2">Peripheral membrane protein</topology>
        <orientation evidence="2">Cytoplasmic side</orientation>
    </subcellularLocation>
    <subcellularLocation>
        <location evidence="1">Endosome membrane</location>
        <topology evidence="1">Peripheral membrane protein</topology>
        <orientation evidence="1">Cytoplasmic side</orientation>
    </subcellularLocation>
</comment>
<dbReference type="PROSITE" id="PS50222">
    <property type="entry name" value="EF_HAND_2"/>
    <property type="match status" value="1"/>
</dbReference>
<evidence type="ECO:0000256" key="5">
    <source>
        <dbReference type="ARBA" id="ARBA00022723"/>
    </source>
</evidence>
<dbReference type="GO" id="GO:0005525">
    <property type="term" value="F:GTP binding"/>
    <property type="evidence" value="ECO:0007669"/>
    <property type="project" value="InterPro"/>
</dbReference>
<dbReference type="InterPro" id="IPR002048">
    <property type="entry name" value="EF_hand_dom"/>
</dbReference>
<dbReference type="CDD" id="cd09913">
    <property type="entry name" value="EHD"/>
    <property type="match status" value="1"/>
</dbReference>
<reference evidence="14" key="1">
    <citation type="journal article" date="2016" name="Nat. Genet.">
        <title>A high-quality carrot genome assembly provides new insights into carotenoid accumulation and asterid genome evolution.</title>
        <authorList>
            <person name="Iorizzo M."/>
            <person name="Ellison S."/>
            <person name="Senalik D."/>
            <person name="Zeng P."/>
            <person name="Satapoomin P."/>
            <person name="Huang J."/>
            <person name="Bowman M."/>
            <person name="Iovene M."/>
            <person name="Sanseverino W."/>
            <person name="Cavagnaro P."/>
            <person name="Yildiz M."/>
            <person name="Macko-Podgorni A."/>
            <person name="Moranska E."/>
            <person name="Grzebelus E."/>
            <person name="Grzebelus D."/>
            <person name="Ashrafi H."/>
            <person name="Zheng Z."/>
            <person name="Cheng S."/>
            <person name="Spooner D."/>
            <person name="Van Deynze A."/>
            <person name="Simon P."/>
        </authorList>
    </citation>
    <scope>NUCLEOTIDE SEQUENCE</scope>
    <source>
        <tissue evidence="14">Leaf</tissue>
    </source>
</reference>
<keyword evidence="8" id="KW-0106">Calcium</keyword>
<dbReference type="GO" id="GO:0005509">
    <property type="term" value="F:calcium ion binding"/>
    <property type="evidence" value="ECO:0007669"/>
    <property type="project" value="InterPro"/>
</dbReference>
<dbReference type="PROSITE" id="PS51718">
    <property type="entry name" value="G_DYNAMIN_2"/>
    <property type="match status" value="1"/>
</dbReference>
<dbReference type="InterPro" id="IPR045063">
    <property type="entry name" value="Dynamin_N"/>
</dbReference>
<dbReference type="PROSITE" id="PS00018">
    <property type="entry name" value="EF_HAND_1"/>
    <property type="match status" value="1"/>
</dbReference>
<dbReference type="FunFam" id="3.40.50.300:FF:000147">
    <property type="entry name" value="EH domain-containing protein 1"/>
    <property type="match status" value="1"/>
</dbReference>
<dbReference type="PROSITE" id="PS50031">
    <property type="entry name" value="EH"/>
    <property type="match status" value="1"/>
</dbReference>
<dbReference type="InterPro" id="IPR030381">
    <property type="entry name" value="G_DYNAMIN_dom"/>
</dbReference>
<evidence type="ECO:0000256" key="9">
    <source>
        <dbReference type="ARBA" id="ARBA00022840"/>
    </source>
</evidence>
<keyword evidence="5" id="KW-0479">Metal-binding</keyword>
<evidence type="ECO:0000259" key="13">
    <source>
        <dbReference type="PROSITE" id="PS51718"/>
    </source>
</evidence>
<evidence type="ECO:0000256" key="2">
    <source>
        <dbReference type="ARBA" id="ARBA00004413"/>
    </source>
</evidence>
<evidence type="ECO:0000259" key="11">
    <source>
        <dbReference type="PROSITE" id="PS50031"/>
    </source>
</evidence>
<dbReference type="InterPro" id="IPR000261">
    <property type="entry name" value="EH_dom"/>
</dbReference>
<keyword evidence="3" id="KW-1003">Cell membrane</keyword>
<sequence>MENVSTLIVPCSKHNHKIYQHWFSFADSDGDGRLTGNDIDTTKFFSMSNLSRPQLKQVWAIADSKRQGFLGLNEFITAMQLISLAQAGHELRHDFLQTKVDFDNLQPPVMEGLSSLLNNKKVSTTTAETELNGTRTLQQSPSFNLLTSKFTKKPQASINAVTSINDGLKRLYVEKLKPLEVAYRFNEFGLPLLTDSDFNAKPMVMLLGQYSTGKTTFIKHLLKCNYPGAHIGPEPTTDRFVVVMSGPDERSIPGNTVAVHADLPFSGLTTFGGAFLSKFECSQMPHELLEHISFVDSPGVLSGEKQRTERSYDFTGAISWFAAKCDLILLLFDPHKLDISDEFKRVISSLRGHDDKIRVVLNKADQVDTQQLMRVYGALMWSLGKVLNTPEVVRVYVGSFNDKPVDETAVGPMGKELFEKEQSDLLVDLMDIPKKACDRRINEFVKRARAAKIHAYIIRQLKKEMPTMMGKAKTQQRLIDNLEDVFTKVQTEFHLSPGDFPDVDHFRKVLSTYNIDKFDKVKPKMIQAIDEMLGHDIPDLLTSFRNPYQ</sequence>
<keyword evidence="7" id="KW-0967">Endosome</keyword>
<accession>A0AAF0W4K4</accession>
<dbReference type="InterPro" id="IPR040990">
    <property type="entry name" value="DUF5600"/>
</dbReference>
<keyword evidence="15" id="KW-1185">Reference proteome</keyword>